<dbReference type="Proteomes" id="UP001150062">
    <property type="component" value="Unassembled WGS sequence"/>
</dbReference>
<accession>A0ABQ8XQX5</accession>
<dbReference type="InterPro" id="IPR016024">
    <property type="entry name" value="ARM-type_fold"/>
</dbReference>
<dbReference type="PROSITE" id="PS51650">
    <property type="entry name" value="C2_DOCK"/>
    <property type="match status" value="1"/>
</dbReference>
<dbReference type="EMBL" id="JAOAOG010000266">
    <property type="protein sequence ID" value="KAJ6234946.1"/>
    <property type="molecule type" value="Genomic_DNA"/>
</dbReference>
<feature type="compositionally biased region" description="Basic and acidic residues" evidence="4">
    <location>
        <begin position="182"/>
        <end position="196"/>
    </location>
</feature>
<dbReference type="PANTHER" id="PTHR23317">
    <property type="entry name" value="DEDICATOR OF CYTOKINESIS DOCK"/>
    <property type="match status" value="1"/>
</dbReference>
<reference evidence="7" key="1">
    <citation type="submission" date="2022-08" db="EMBL/GenBank/DDBJ databases">
        <title>Novel sulfate-reducing endosymbionts in the free-living metamonad Anaeramoeba.</title>
        <authorList>
            <person name="Jerlstrom-Hultqvist J."/>
            <person name="Cepicka I."/>
            <person name="Gallot-Lavallee L."/>
            <person name="Salas-Leiva D."/>
            <person name="Curtis B.A."/>
            <person name="Zahonova K."/>
            <person name="Pipaliya S."/>
            <person name="Dacks J."/>
            <person name="Roger A.J."/>
        </authorList>
    </citation>
    <scope>NUCLEOTIDE SEQUENCE</scope>
    <source>
        <strain evidence="7">Schooner1</strain>
    </source>
</reference>
<evidence type="ECO:0000259" key="6">
    <source>
        <dbReference type="PROSITE" id="PS51651"/>
    </source>
</evidence>
<dbReference type="Pfam" id="PF06920">
    <property type="entry name" value="DHR-2_Lobe_A"/>
    <property type="match status" value="1"/>
</dbReference>
<feature type="compositionally biased region" description="Acidic residues" evidence="4">
    <location>
        <begin position="1633"/>
        <end position="1660"/>
    </location>
</feature>
<dbReference type="InterPro" id="IPR046773">
    <property type="entry name" value="DOCKER_Lobe_C"/>
</dbReference>
<dbReference type="Gene3D" id="1.20.58.740">
    <property type="match status" value="1"/>
</dbReference>
<organism evidence="7 8">
    <name type="scientific">Anaeramoeba flamelloides</name>
    <dbReference type="NCBI Taxonomy" id="1746091"/>
    <lineage>
        <taxon>Eukaryota</taxon>
        <taxon>Metamonada</taxon>
        <taxon>Anaeramoebidae</taxon>
        <taxon>Anaeramoeba</taxon>
    </lineage>
</organism>
<keyword evidence="8" id="KW-1185">Reference proteome</keyword>
<sequence length="2208" mass="260203">MKSLYKIELPKTPLKSNFDYETIAESIVFKRSLQQEVKSLYEIPHDEVEVYKTEKQFDTNEISELGKGQLEPYQKAWVVSVSKPFTKIVYKYRRQLSEEELKTGKEKTTMEDLSQSPNSTCTKNNTGTTKATRSKSAFGRKKIRRNEGAKGEEYNKLPHNLSQEEKGKKKSTNKKKNKKKDKAPEPEGEKTKSKMLKFEIDSQGTKRNDRRIKSQNIFDSFIQQRNKSKGTNDIKENELSFDLLREVDIDYLKYSEKLCCNYRNNLFNFLEHHKNQLVFPNKIDPRIKSNPYSPPKEKMIFVQIKELNFMINIEPMLCTLYLYDFQKNQKISEDINFLSTNVINQEYSKFIPSNIHLTTNMNKCIFKIPGEIHSNIYFVFRVNKILQGPNKKIVEPYLKSIGTSSSKVTNESNIKYLKALVEDSFLKYKKYYQPFCWSIEKLFDRNQKIYRNESQELVFKNLFIYKSSDTNNDEELYKMLSNEKKDSNLNSYYNSSQENWREKLKKLPGDFKIKIGSIKKEKLNCVLLNTNNSIVLSTLHNLGMDLKSKEVKEITLKKLNNNVNFDKNKLAKELCNFESTDQINLPNNEIYHNLFLNPMQFSFNYLGKKNVLIKIIFKDNDQNLDDLGLPVFYSQYLSKKEFSNQFFLNVRYNSKSNKLFEQCKIKLPSKILPSHHFLVKFIHVNCKQSKKNIFGIGKMKKNLQKFSGQVIEETLGFSVIPLINNLGIIQRQSTISIYPYARVKSDQYFKLCQSMDKDESQIGNFTFNTTLKSCFLSTDPNLLFFLLNFSNSFKKQSKGNIVSRLKLVEPKQLIKFFPIILNILFKLIIKKKDKNQQLIFNILIFIVNKILNYNSNLKFTLIRPFIDYYFSNKIIFIRFIKLWNNLIEDNYKTVIDNNINELNITNFLLTLIYKSMVLYQVQLGNLNLVNDNNEKINENNNIEKNMKKKKKKKKKLKNKKPKKKNKKNNSSDLSSSTSSIDTTSSPMITDGEEEEEENNTNNDNDNMDDIKMIGNEKKVNKKVNRSNWFNYSLKKNLRTLINNLVKNHLLKIGNSFIALQFNESLSLFFKDLLSIYDRGEVFQLIEIYLKIFEDYKLNNHEIKVYNNYFNDNDENKNANNSLYEIDSNDLEFYLIKILSNYEFYNQINLPIFHIRSKWKMNITTFSYKKHFISSIILRNLTKSIINYKKDRGKFLKNLLLFKELLINHNLIENQNIIEQNLIIYLPFFLILIETKNKWIKFRSSDKKSLLLCFIYLIQNIKIVYIRQWWLKETYRHKKLFFSILRICLDCFNYLGKKKLNQQLKKSFENDTSYSNDYYNYSDNNENDDLMNEEFILYDMEKINYNISDPNNVSTEDKGFNKKENSSSKRKNSLLFNRRVQNAMYDSKLGSAKKNLEKNQYKSINNKNIGLSNSLNNLYLNNKNVLSGSLNSNSNIFNFNLMDHEKEGKLCNQVGLIILNVLQDLVLNLEDWISNKKFLIKTIFQTLLKFLQNNTSNELIKSSLSTIRIFFSYFRKQILNSKYHYFRELCYLIIMKCVSPLQEIRTMANGFLFLILKESWEEQGTFEKTIVNITISFSKLGGDMKKIRNTSYILRTFEILKSYSHFSKNNNIFNKFIKRSNKQMDINCEKKEDDDNSDDDDNDDVGDDDDNDNDDDDDDDVAVEKKNNSNNNSSNKDDQIKNFLSPKLNKKSKKLIKKNKKDFYNKVLQLITSIKNVLKHSTNLQKYSYDPEMVTELYIKISSEYSNTPELHITWLDSLVNFHLEKGNITESGMVVVHIAAYISEILYKMYPEKKYLPKGIKPYRKITKSNTSIELTSISSEQLKSLYSNSTIFNIQHLGDILRKAITLFKSLKLYEYVNILYKVLIKIWENEKDYNLIKRAYEDLRNCYEDLSSITSHQSNRMFVIYYRIKFFGKRFGEQNNKEYIYRQPPHLHLLEFSKSLVDRFSSKYKSNKVQIIQKADTANIEELDKDQLYLQITKVDPYFTEEESQILTSDFEKNFGINKFFFDVSYTTTGKMSEKIEEQGLRRHILYCEKTLPNLSCRALVKERKIVSFNPIQTSTQNLKRKTKELKFEIKIGFINLKKIQAILQGVLLTTVNVGPFEILKVFLGENKNKFKKSERKNLQMVFQELLTVLTKATELNEEKISNDQVLFQDALKKGLKVLDKISQPYLQHNFSKANIKKLDKITSVSSLIEDQLQKESDQELI</sequence>
<feature type="region of interest" description="Disordered" evidence="4">
    <location>
        <begin position="103"/>
        <end position="196"/>
    </location>
</feature>
<comment type="caution">
    <text evidence="7">The sequence shown here is derived from an EMBL/GenBank/DDBJ whole genome shotgun (WGS) entry which is preliminary data.</text>
</comment>
<evidence type="ECO:0000256" key="3">
    <source>
        <dbReference type="PROSITE-ProRule" id="PRU00983"/>
    </source>
</evidence>
<feature type="compositionally biased region" description="Basic residues" evidence="4">
    <location>
        <begin position="168"/>
        <end position="181"/>
    </location>
</feature>
<dbReference type="PANTHER" id="PTHR23317:SF76">
    <property type="entry name" value="LD20667P"/>
    <property type="match status" value="1"/>
</dbReference>
<evidence type="ECO:0000313" key="7">
    <source>
        <dbReference type="EMBL" id="KAJ6234946.1"/>
    </source>
</evidence>
<dbReference type="InterPro" id="IPR026791">
    <property type="entry name" value="DOCK"/>
</dbReference>
<proteinExistence type="inferred from homology"/>
<feature type="compositionally biased region" description="Basic residues" evidence="4">
    <location>
        <begin position="946"/>
        <end position="967"/>
    </location>
</feature>
<dbReference type="SUPFAM" id="SSF48371">
    <property type="entry name" value="ARM repeat"/>
    <property type="match status" value="1"/>
</dbReference>
<dbReference type="InterPro" id="IPR035892">
    <property type="entry name" value="C2_domain_sf"/>
</dbReference>
<keyword evidence="2" id="KW-0344">Guanine-nucleotide releasing factor</keyword>
<dbReference type="Gene3D" id="1.25.40.410">
    <property type="match status" value="1"/>
</dbReference>
<evidence type="ECO:0000256" key="2">
    <source>
        <dbReference type="ARBA" id="ARBA00022658"/>
    </source>
</evidence>
<feature type="compositionally biased region" description="Polar residues" evidence="4">
    <location>
        <begin position="112"/>
        <end position="135"/>
    </location>
</feature>
<evidence type="ECO:0000259" key="5">
    <source>
        <dbReference type="PROSITE" id="PS51650"/>
    </source>
</evidence>
<evidence type="ECO:0000256" key="1">
    <source>
        <dbReference type="ARBA" id="ARBA00022553"/>
    </source>
</evidence>
<dbReference type="InterPro" id="IPR027007">
    <property type="entry name" value="C2_DOCK-type_domain"/>
</dbReference>
<dbReference type="PROSITE" id="PS51651">
    <property type="entry name" value="DOCKER"/>
    <property type="match status" value="1"/>
</dbReference>
<dbReference type="Pfam" id="PF14429">
    <property type="entry name" value="DOCK-C2"/>
    <property type="match status" value="1"/>
</dbReference>
<feature type="domain" description="DOCKER" evidence="6">
    <location>
        <begin position="1742"/>
        <end position="2178"/>
    </location>
</feature>
<name>A0ABQ8XQX5_9EUKA</name>
<dbReference type="InterPro" id="IPR046769">
    <property type="entry name" value="DOCKER_Lobe_A"/>
</dbReference>
<evidence type="ECO:0000313" key="8">
    <source>
        <dbReference type="Proteomes" id="UP001150062"/>
    </source>
</evidence>
<keyword evidence="1" id="KW-0597">Phosphoprotein</keyword>
<dbReference type="Gene3D" id="2.60.40.150">
    <property type="entry name" value="C2 domain"/>
    <property type="match status" value="1"/>
</dbReference>
<feature type="region of interest" description="Disordered" evidence="4">
    <location>
        <begin position="1628"/>
        <end position="1682"/>
    </location>
</feature>
<dbReference type="InterPro" id="IPR046770">
    <property type="entry name" value="DOCKER_Lobe_B"/>
</dbReference>
<dbReference type="InterPro" id="IPR027357">
    <property type="entry name" value="DOCKER_dom"/>
</dbReference>
<dbReference type="InterPro" id="IPR043162">
    <property type="entry name" value="DOCK_C_lobe_C"/>
</dbReference>
<dbReference type="Pfam" id="PF20422">
    <property type="entry name" value="DHR-2_Lobe_B"/>
    <property type="match status" value="1"/>
</dbReference>
<feature type="compositionally biased region" description="Basic and acidic residues" evidence="4">
    <location>
        <begin position="145"/>
        <end position="167"/>
    </location>
</feature>
<comment type="similarity">
    <text evidence="3">Belongs to the DOCK family.</text>
</comment>
<dbReference type="Pfam" id="PF20421">
    <property type="entry name" value="DHR-2_Lobe_C"/>
    <property type="match status" value="1"/>
</dbReference>
<feature type="domain" description="C2 DOCK-type" evidence="5">
    <location>
        <begin position="591"/>
        <end position="772"/>
    </location>
</feature>
<feature type="compositionally biased region" description="Low complexity" evidence="4">
    <location>
        <begin position="968"/>
        <end position="985"/>
    </location>
</feature>
<evidence type="ECO:0000256" key="4">
    <source>
        <dbReference type="SAM" id="MobiDB-lite"/>
    </source>
</evidence>
<protein>
    <submittedName>
        <fullName evidence="7">Dedicator of cytokinesis dock</fullName>
    </submittedName>
</protein>
<feature type="region of interest" description="Disordered" evidence="4">
    <location>
        <begin position="938"/>
        <end position="1010"/>
    </location>
</feature>
<dbReference type="InterPro" id="IPR043161">
    <property type="entry name" value="DOCK_C_lobe_A"/>
</dbReference>
<gene>
    <name evidence="7" type="ORF">M0813_28923</name>
</gene>